<dbReference type="SUPFAM" id="SSF53335">
    <property type="entry name" value="S-adenosyl-L-methionine-dependent methyltransferases"/>
    <property type="match status" value="1"/>
</dbReference>
<accession>A0A6J6TGK1</accession>
<proteinExistence type="predicted"/>
<dbReference type="CDD" id="cd02440">
    <property type="entry name" value="AdoMet_MTases"/>
    <property type="match status" value="1"/>
</dbReference>
<evidence type="ECO:0000313" key="5">
    <source>
        <dbReference type="EMBL" id="CAB4365815.1"/>
    </source>
</evidence>
<keyword evidence="3" id="KW-0949">S-adenosyl-L-methionine</keyword>
<feature type="domain" description="Methyltransferase type 11" evidence="4">
    <location>
        <begin position="53"/>
        <end position="147"/>
    </location>
</feature>
<dbReference type="Gene3D" id="3.40.50.150">
    <property type="entry name" value="Vaccinia Virus protein VP39"/>
    <property type="match status" value="1"/>
</dbReference>
<gene>
    <name evidence="6" type="ORF">UFOPK2656_03226</name>
    <name evidence="7" type="ORF">UFOPK3099_02137</name>
    <name evidence="8" type="ORF">UFOPK3267_00905</name>
    <name evidence="9" type="ORF">UFOPK3651_00036</name>
    <name evidence="10" type="ORF">UFOPK3931_00929</name>
    <name evidence="5" type="ORF">UFOPK4189_03558</name>
</gene>
<keyword evidence="1" id="KW-0489">Methyltransferase</keyword>
<dbReference type="InterPro" id="IPR013216">
    <property type="entry name" value="Methyltransf_11"/>
</dbReference>
<dbReference type="AlphaFoldDB" id="A0A6J6TGK1"/>
<dbReference type="PANTHER" id="PTHR43464:SF19">
    <property type="entry name" value="UBIQUINONE BIOSYNTHESIS O-METHYLTRANSFERASE, MITOCHONDRIAL"/>
    <property type="match status" value="1"/>
</dbReference>
<evidence type="ECO:0000259" key="4">
    <source>
        <dbReference type="Pfam" id="PF08241"/>
    </source>
</evidence>
<protein>
    <submittedName>
        <fullName evidence="6">Unannotated protein</fullName>
    </submittedName>
</protein>
<dbReference type="EMBL" id="CAEZYF010000033">
    <property type="protein sequence ID" value="CAB4745934.1"/>
    <property type="molecule type" value="Genomic_DNA"/>
</dbReference>
<evidence type="ECO:0000313" key="10">
    <source>
        <dbReference type="EMBL" id="CAB4983092.1"/>
    </source>
</evidence>
<evidence type="ECO:0000256" key="3">
    <source>
        <dbReference type="ARBA" id="ARBA00022691"/>
    </source>
</evidence>
<dbReference type="GO" id="GO:0032259">
    <property type="term" value="P:methylation"/>
    <property type="evidence" value="ECO:0007669"/>
    <property type="project" value="UniProtKB-KW"/>
</dbReference>
<dbReference type="EMBL" id="CAFBMT010000001">
    <property type="protein sequence ID" value="CAB4909173.1"/>
    <property type="molecule type" value="Genomic_DNA"/>
</dbReference>
<evidence type="ECO:0000313" key="7">
    <source>
        <dbReference type="EMBL" id="CAB4831519.1"/>
    </source>
</evidence>
<evidence type="ECO:0000313" key="8">
    <source>
        <dbReference type="EMBL" id="CAB4849354.1"/>
    </source>
</evidence>
<dbReference type="EMBL" id="CAFBIY010000037">
    <property type="protein sequence ID" value="CAB4849354.1"/>
    <property type="molecule type" value="Genomic_DNA"/>
</dbReference>
<evidence type="ECO:0000256" key="2">
    <source>
        <dbReference type="ARBA" id="ARBA00022679"/>
    </source>
</evidence>
<reference evidence="6" key="1">
    <citation type="submission" date="2020-05" db="EMBL/GenBank/DDBJ databases">
        <authorList>
            <person name="Chiriac C."/>
            <person name="Salcher M."/>
            <person name="Ghai R."/>
            <person name="Kavagutti S V."/>
        </authorList>
    </citation>
    <scope>NUCLEOTIDE SEQUENCE</scope>
</reference>
<organism evidence="6">
    <name type="scientific">freshwater metagenome</name>
    <dbReference type="NCBI Taxonomy" id="449393"/>
    <lineage>
        <taxon>unclassified sequences</taxon>
        <taxon>metagenomes</taxon>
        <taxon>ecological metagenomes</taxon>
    </lineage>
</organism>
<dbReference type="Pfam" id="PF08241">
    <property type="entry name" value="Methyltransf_11"/>
    <property type="match status" value="1"/>
</dbReference>
<evidence type="ECO:0000256" key="1">
    <source>
        <dbReference type="ARBA" id="ARBA00022603"/>
    </source>
</evidence>
<name>A0A6J6TGK1_9ZZZZ</name>
<dbReference type="GO" id="GO:0008757">
    <property type="term" value="F:S-adenosylmethionine-dependent methyltransferase activity"/>
    <property type="evidence" value="ECO:0007669"/>
    <property type="project" value="InterPro"/>
</dbReference>
<evidence type="ECO:0000313" key="9">
    <source>
        <dbReference type="EMBL" id="CAB4909173.1"/>
    </source>
</evidence>
<dbReference type="EMBL" id="CAFBOL010000017">
    <property type="protein sequence ID" value="CAB4983092.1"/>
    <property type="molecule type" value="Genomic_DNA"/>
</dbReference>
<keyword evidence="2" id="KW-0808">Transferase</keyword>
<sequence length="241" mass="26111">MAKSDEIAYLERMGQDGQLHALGKPWSDAERARLLGEVAALLSLLPQPPARVLDVGAGSGWTACILAMAGYSVVASDISPDMVSLIALNAERYRVELDDVVVSDFEALPFDNEFDIVVFYDCLHHSDDEVAALRGAHRALKVGGMCITLEPGVGHHTSPGSIVAMQQTGVTERDMPPRLIISAGRAVGFTAFEVYERPQHPIQLGAGRVPRVRTVLAQAVRFLKQATPFASTRGHFVVLRK</sequence>
<dbReference type="EMBL" id="CAFAAV010000194">
    <property type="protein sequence ID" value="CAB4831519.1"/>
    <property type="molecule type" value="Genomic_DNA"/>
</dbReference>
<dbReference type="InterPro" id="IPR029063">
    <property type="entry name" value="SAM-dependent_MTases_sf"/>
</dbReference>
<dbReference type="PANTHER" id="PTHR43464">
    <property type="entry name" value="METHYLTRANSFERASE"/>
    <property type="match status" value="1"/>
</dbReference>
<dbReference type="EMBL" id="CAESGF010000051">
    <property type="protein sequence ID" value="CAB4365815.1"/>
    <property type="molecule type" value="Genomic_DNA"/>
</dbReference>
<evidence type="ECO:0000313" key="6">
    <source>
        <dbReference type="EMBL" id="CAB4745934.1"/>
    </source>
</evidence>